<dbReference type="Proteomes" id="UP000294856">
    <property type="component" value="Unassembled WGS sequence"/>
</dbReference>
<dbReference type="AlphaFoldDB" id="A0A4R1F8I6"/>
<sequence>MTTRTIDLRSLGRATLARQGLLERRPGAVEPVVAAVLGLQSQLPDAPYLALAARLDGFDFAHLTGALNEHTVVRSTLMRGTLHLVTADDFRWLRPTVQPAIERVFRSGFTKRLGGADVEAVLTAADELLAERALTHADLKAALGERFGHDDPAALAYTVQYRRMLVHMPPAGQWARGGRVYARPADNVIGTLSSADPVELIRRHLRAFGPATARDVQAWSGLSGLDDIAAQMSDEVEWFDGPDGQRLLDLSGLARPDADVPAPVRLLPEFDSLLLAHHDRRRVMTDEVRARVCVGSAVAATVLVDGVVDGIWTWARRRGGIEVRPLRRWSKAVRACVEAEGARLLELAGTPQYDLTIGEPD</sequence>
<dbReference type="GO" id="GO:0003677">
    <property type="term" value="F:DNA binding"/>
    <property type="evidence" value="ECO:0007669"/>
    <property type="project" value="UniProtKB-KW"/>
</dbReference>
<dbReference type="RefSeq" id="WP_165914879.1">
    <property type="nucleotide sequence ID" value="NZ_SMFR01000008.1"/>
</dbReference>
<keyword evidence="1" id="KW-0238">DNA-binding</keyword>
<organism evidence="1 2">
    <name type="scientific">Nocardia alba</name>
    <dbReference type="NCBI Taxonomy" id="225051"/>
    <lineage>
        <taxon>Bacteria</taxon>
        <taxon>Bacillati</taxon>
        <taxon>Actinomycetota</taxon>
        <taxon>Actinomycetes</taxon>
        <taxon>Mycobacteriales</taxon>
        <taxon>Nocardiaceae</taxon>
        <taxon>Nocardia</taxon>
    </lineage>
</organism>
<dbReference type="EMBL" id="SMFR01000008">
    <property type="protein sequence ID" value="TCJ89910.1"/>
    <property type="molecule type" value="Genomic_DNA"/>
</dbReference>
<evidence type="ECO:0000313" key="1">
    <source>
        <dbReference type="EMBL" id="TCJ89910.1"/>
    </source>
</evidence>
<protein>
    <submittedName>
        <fullName evidence="1">Winged helix DNA-binding protein</fullName>
    </submittedName>
</protein>
<accession>A0A4R1F8I6</accession>
<dbReference type="Pfam" id="PF06224">
    <property type="entry name" value="AlkZ-like"/>
    <property type="match status" value="1"/>
</dbReference>
<dbReference type="STRING" id="1210063.GCA_001612665_05780"/>
<dbReference type="InterPro" id="IPR009351">
    <property type="entry name" value="AlkZ-like"/>
</dbReference>
<name>A0A4R1F8I6_9NOCA</name>
<gene>
    <name evidence="1" type="ORF">DFR71_6199</name>
</gene>
<reference evidence="1 2" key="1">
    <citation type="submission" date="2019-03" db="EMBL/GenBank/DDBJ databases">
        <title>Genomic Encyclopedia of Type Strains, Phase IV (KMG-IV): sequencing the most valuable type-strain genomes for metagenomic binning, comparative biology and taxonomic classification.</title>
        <authorList>
            <person name="Goeker M."/>
        </authorList>
    </citation>
    <scope>NUCLEOTIDE SEQUENCE [LARGE SCALE GENOMIC DNA]</scope>
    <source>
        <strain evidence="1 2">DSM 44684</strain>
    </source>
</reference>
<dbReference type="PANTHER" id="PTHR38479">
    <property type="entry name" value="LMO0824 PROTEIN"/>
    <property type="match status" value="1"/>
</dbReference>
<comment type="caution">
    <text evidence="1">The sequence shown here is derived from an EMBL/GenBank/DDBJ whole genome shotgun (WGS) entry which is preliminary data.</text>
</comment>
<dbReference type="PANTHER" id="PTHR38479:SF2">
    <property type="entry name" value="WINGED HELIX DNA-BINDING DOMAIN-CONTAINING PROTEIN"/>
    <property type="match status" value="1"/>
</dbReference>
<proteinExistence type="predicted"/>
<evidence type="ECO:0000313" key="2">
    <source>
        <dbReference type="Proteomes" id="UP000294856"/>
    </source>
</evidence>
<keyword evidence="2" id="KW-1185">Reference proteome</keyword>